<protein>
    <submittedName>
        <fullName evidence="2">Uncharacterized protein</fullName>
    </submittedName>
</protein>
<accession>A0A5C3QFV4</accession>
<dbReference type="EMBL" id="ML178849">
    <property type="protein sequence ID" value="TFK97213.1"/>
    <property type="molecule type" value="Genomic_DNA"/>
</dbReference>
<dbReference type="Proteomes" id="UP000305067">
    <property type="component" value="Unassembled WGS sequence"/>
</dbReference>
<organism evidence="2 3">
    <name type="scientific">Pterulicium gracile</name>
    <dbReference type="NCBI Taxonomy" id="1884261"/>
    <lineage>
        <taxon>Eukaryota</taxon>
        <taxon>Fungi</taxon>
        <taxon>Dikarya</taxon>
        <taxon>Basidiomycota</taxon>
        <taxon>Agaricomycotina</taxon>
        <taxon>Agaricomycetes</taxon>
        <taxon>Agaricomycetidae</taxon>
        <taxon>Agaricales</taxon>
        <taxon>Pleurotineae</taxon>
        <taxon>Pterulaceae</taxon>
        <taxon>Pterulicium</taxon>
    </lineage>
</organism>
<keyword evidence="3" id="KW-1185">Reference proteome</keyword>
<proteinExistence type="predicted"/>
<feature type="non-terminal residue" evidence="2">
    <location>
        <position position="167"/>
    </location>
</feature>
<name>A0A5C3QFV4_9AGAR</name>
<evidence type="ECO:0000256" key="1">
    <source>
        <dbReference type="SAM" id="MobiDB-lite"/>
    </source>
</evidence>
<feature type="region of interest" description="Disordered" evidence="1">
    <location>
        <begin position="70"/>
        <end position="140"/>
    </location>
</feature>
<dbReference type="AlphaFoldDB" id="A0A5C3QFV4"/>
<sequence>MERWKSVLIDAKDCECMTIVPESFCPKCGDEDADLSGEEEVVEQALGLVYQPCELPCAVAVCSKMAYLQSPSREEQGSSHEHADRSDEESLLGGEESDLDDEYDSEESIESITESDRFFPADMSQPNPDIFPRHAPRFSSTSTCDAVTFADRTVSNPSRPSSSLRSH</sequence>
<evidence type="ECO:0000313" key="3">
    <source>
        <dbReference type="Proteomes" id="UP000305067"/>
    </source>
</evidence>
<reference evidence="2 3" key="1">
    <citation type="journal article" date="2019" name="Nat. Ecol. Evol.">
        <title>Megaphylogeny resolves global patterns of mushroom evolution.</title>
        <authorList>
            <person name="Varga T."/>
            <person name="Krizsan K."/>
            <person name="Foldi C."/>
            <person name="Dima B."/>
            <person name="Sanchez-Garcia M."/>
            <person name="Sanchez-Ramirez S."/>
            <person name="Szollosi G.J."/>
            <person name="Szarkandi J.G."/>
            <person name="Papp V."/>
            <person name="Albert L."/>
            <person name="Andreopoulos W."/>
            <person name="Angelini C."/>
            <person name="Antonin V."/>
            <person name="Barry K.W."/>
            <person name="Bougher N.L."/>
            <person name="Buchanan P."/>
            <person name="Buyck B."/>
            <person name="Bense V."/>
            <person name="Catcheside P."/>
            <person name="Chovatia M."/>
            <person name="Cooper J."/>
            <person name="Damon W."/>
            <person name="Desjardin D."/>
            <person name="Finy P."/>
            <person name="Geml J."/>
            <person name="Haridas S."/>
            <person name="Hughes K."/>
            <person name="Justo A."/>
            <person name="Karasinski D."/>
            <person name="Kautmanova I."/>
            <person name="Kiss B."/>
            <person name="Kocsube S."/>
            <person name="Kotiranta H."/>
            <person name="LaButti K.M."/>
            <person name="Lechner B.E."/>
            <person name="Liimatainen K."/>
            <person name="Lipzen A."/>
            <person name="Lukacs Z."/>
            <person name="Mihaltcheva S."/>
            <person name="Morgado L.N."/>
            <person name="Niskanen T."/>
            <person name="Noordeloos M.E."/>
            <person name="Ohm R.A."/>
            <person name="Ortiz-Santana B."/>
            <person name="Ovrebo C."/>
            <person name="Racz N."/>
            <person name="Riley R."/>
            <person name="Savchenko A."/>
            <person name="Shiryaev A."/>
            <person name="Soop K."/>
            <person name="Spirin V."/>
            <person name="Szebenyi C."/>
            <person name="Tomsovsky M."/>
            <person name="Tulloss R.E."/>
            <person name="Uehling J."/>
            <person name="Grigoriev I.V."/>
            <person name="Vagvolgyi C."/>
            <person name="Papp T."/>
            <person name="Martin F.M."/>
            <person name="Miettinen O."/>
            <person name="Hibbett D.S."/>
            <person name="Nagy L.G."/>
        </authorList>
    </citation>
    <scope>NUCLEOTIDE SEQUENCE [LARGE SCALE GENOMIC DNA]</scope>
    <source>
        <strain evidence="2 3">CBS 309.79</strain>
    </source>
</reference>
<feature type="compositionally biased region" description="Acidic residues" evidence="1">
    <location>
        <begin position="86"/>
        <end position="109"/>
    </location>
</feature>
<feature type="compositionally biased region" description="Basic and acidic residues" evidence="1">
    <location>
        <begin position="72"/>
        <end position="85"/>
    </location>
</feature>
<evidence type="ECO:0000313" key="2">
    <source>
        <dbReference type="EMBL" id="TFK97213.1"/>
    </source>
</evidence>
<gene>
    <name evidence="2" type="ORF">BDV98DRAFT_574785</name>
</gene>